<dbReference type="SUPFAM" id="SSF109854">
    <property type="entry name" value="DinB/YfiT-like putative metalloenzymes"/>
    <property type="match status" value="1"/>
</dbReference>
<evidence type="ECO:0000313" key="1">
    <source>
        <dbReference type="EMBL" id="MBA9086183.1"/>
    </source>
</evidence>
<dbReference type="Proteomes" id="UP000567067">
    <property type="component" value="Unassembled WGS sequence"/>
</dbReference>
<reference evidence="1 2" key="1">
    <citation type="submission" date="2020-08" db="EMBL/GenBank/DDBJ databases">
        <title>Genomic Encyclopedia of Type Strains, Phase III (KMG-III): the genomes of soil and plant-associated and newly described type strains.</title>
        <authorList>
            <person name="Whitman W."/>
        </authorList>
    </citation>
    <scope>NUCLEOTIDE SEQUENCE [LARGE SCALE GENOMIC DNA]</scope>
    <source>
        <strain evidence="1 2">CECT 8693</strain>
    </source>
</reference>
<gene>
    <name evidence="1" type="ORF">FHR92_002656</name>
</gene>
<dbReference type="Pfam" id="PF04978">
    <property type="entry name" value="MST"/>
    <property type="match status" value="1"/>
</dbReference>
<name>A0A7W3SUF4_9BACL</name>
<organism evidence="1 2">
    <name type="scientific">Fontibacillus solani</name>
    <dbReference type="NCBI Taxonomy" id="1572857"/>
    <lineage>
        <taxon>Bacteria</taxon>
        <taxon>Bacillati</taxon>
        <taxon>Bacillota</taxon>
        <taxon>Bacilli</taxon>
        <taxon>Bacillales</taxon>
        <taxon>Paenibacillaceae</taxon>
        <taxon>Fontibacillus</taxon>
    </lineage>
</organism>
<dbReference type="RefSeq" id="WP_182536155.1">
    <property type="nucleotide sequence ID" value="NZ_JACJIP010000016.1"/>
</dbReference>
<protein>
    <submittedName>
        <fullName evidence="1">Putative damage-inducible protein DinB</fullName>
    </submittedName>
</protein>
<comment type="caution">
    <text evidence="1">The sequence shown here is derived from an EMBL/GenBank/DDBJ whole genome shotgun (WGS) entry which is preliminary data.</text>
</comment>
<sequence length="175" mass="21114">MIDMDKIYLITDIPGYTPQISRLLSMMNYARHTTLETTENLTVDQLDFLLDSESNSIGALLMHFAAVEYAYQVGTFEKRELNDEEMLIWGAALELGEEGRRKIRGNNLNYYLDKLNEVRNRTYEFFRTVNDDWLYQEEEFWYQKQANHYFMWFHVFEDEINHRGQIRMIKKRLNV</sequence>
<dbReference type="EMBL" id="JACJIP010000016">
    <property type="protein sequence ID" value="MBA9086183.1"/>
    <property type="molecule type" value="Genomic_DNA"/>
</dbReference>
<proteinExistence type="predicted"/>
<dbReference type="Gene3D" id="1.20.120.450">
    <property type="entry name" value="dinb family like domain"/>
    <property type="match status" value="1"/>
</dbReference>
<evidence type="ECO:0000313" key="2">
    <source>
        <dbReference type="Proteomes" id="UP000567067"/>
    </source>
</evidence>
<dbReference type="InterPro" id="IPR034660">
    <property type="entry name" value="DinB/YfiT-like"/>
</dbReference>
<accession>A0A7W3SUF4</accession>
<dbReference type="AlphaFoldDB" id="A0A7W3SUF4"/>
<keyword evidence="2" id="KW-1185">Reference proteome</keyword>
<dbReference type="InterPro" id="IPR007061">
    <property type="entry name" value="MST-like"/>
</dbReference>